<dbReference type="Pfam" id="PF01458">
    <property type="entry name" value="SUFBD_core"/>
    <property type="match status" value="1"/>
</dbReference>
<comment type="caution">
    <text evidence="4">The sequence shown here is derived from an EMBL/GenBank/DDBJ whole genome shotgun (WGS) entry which is preliminary data.</text>
</comment>
<evidence type="ECO:0000259" key="3">
    <source>
        <dbReference type="Pfam" id="PF19295"/>
    </source>
</evidence>
<name>A0A397QB21_9HYPH</name>
<comment type="similarity">
    <text evidence="1">Belongs to the iron-sulfur cluster assembly SufBD family.</text>
</comment>
<dbReference type="AlphaFoldDB" id="A0A397QB21"/>
<dbReference type="InterPro" id="IPR055346">
    <property type="entry name" value="Fe-S_cluster_assembly_SufBD"/>
</dbReference>
<dbReference type="Proteomes" id="UP000266273">
    <property type="component" value="Unassembled WGS sequence"/>
</dbReference>
<feature type="domain" description="SUF system FeS cluster assembly SufBD core" evidence="2">
    <location>
        <begin position="191"/>
        <end position="417"/>
    </location>
</feature>
<evidence type="ECO:0000256" key="1">
    <source>
        <dbReference type="ARBA" id="ARBA00043967"/>
    </source>
</evidence>
<dbReference type="PANTHER" id="PTHR43575">
    <property type="entry name" value="PROTEIN ABCI7, CHLOROPLASTIC"/>
    <property type="match status" value="1"/>
</dbReference>
<reference evidence="4 5" key="1">
    <citation type="submission" date="2018-08" db="EMBL/GenBank/DDBJ databases">
        <title>Genomic Encyclopedia of Archaeal and Bacterial Type Strains, Phase II (KMG-II): from individual species to whole genera.</title>
        <authorList>
            <person name="Goeker M."/>
        </authorList>
    </citation>
    <scope>NUCLEOTIDE SEQUENCE [LARGE SCALE GENOMIC DNA]</scope>
    <source>
        <strain evidence="4 5">DSM 5002</strain>
    </source>
</reference>
<accession>A0A397QB21</accession>
<dbReference type="InterPro" id="IPR011542">
    <property type="entry name" value="SUF_FeS_clus_asmbl_SufD"/>
</dbReference>
<sequence>MNIETPVRVTEDHSPAEADLLRSFEQRIAQESDARVRQLREQAIGAFARSGLPHRRVEEWKYTDLRARMREAFAPAPRTDGISEAELVRARGHFDALDAHVVVFVNGYHQPMQAIDAPNVQVMTLSEALESRPDWFDEMFGQVNPKDPETVANLATAFMTDGAVIRITAPANGAAAKPIHLVNVTTGDQPGRIATRNLIRVEKGAEATIVEHYASLNDTAFHTFTMTELLANEGAQIEHLKVQDENKASTHLASWNLRLEAGANYRATHVNVGGELTRNQVFLRYAGEGASAAVNGVCLGRDAQHFDTTMVIEHAVPECMSRELVKSVLDDKARSVFQAKVHVHPGAQKTDGKQMANALLLSDEAEFDSKPELEIYADDVVCGHGSTSGHLDEEAMFYLLARGIPQAEARALLIAAFVDEVFDGIENEALKEALTARTADWLRGSVDASA</sequence>
<dbReference type="Pfam" id="PF19295">
    <property type="entry name" value="SufBD_N"/>
    <property type="match status" value="1"/>
</dbReference>
<dbReference type="InterPro" id="IPR000825">
    <property type="entry name" value="SUF_FeS_clus_asmbl_SufBD_core"/>
</dbReference>
<dbReference type="InterPro" id="IPR045595">
    <property type="entry name" value="SufBD_N"/>
</dbReference>
<keyword evidence="5" id="KW-1185">Reference proteome</keyword>
<dbReference type="NCBIfam" id="TIGR01981">
    <property type="entry name" value="sufD"/>
    <property type="match status" value="1"/>
</dbReference>
<feature type="domain" description="SUF system FeS cluster assembly SufBD N-terminal" evidence="3">
    <location>
        <begin position="19"/>
        <end position="179"/>
    </location>
</feature>
<protein>
    <submittedName>
        <fullName evidence="4">Fe-S cluster assembly protein SufD</fullName>
    </submittedName>
</protein>
<evidence type="ECO:0000313" key="5">
    <source>
        <dbReference type="Proteomes" id="UP000266273"/>
    </source>
</evidence>
<dbReference type="SUPFAM" id="SSF101960">
    <property type="entry name" value="Stabilizer of iron transporter SufD"/>
    <property type="match status" value="1"/>
</dbReference>
<dbReference type="GO" id="GO:0016226">
    <property type="term" value="P:iron-sulfur cluster assembly"/>
    <property type="evidence" value="ECO:0007669"/>
    <property type="project" value="InterPro"/>
</dbReference>
<dbReference type="RefSeq" id="WP_170144384.1">
    <property type="nucleotide sequence ID" value="NZ_QXDF01000001.1"/>
</dbReference>
<dbReference type="PANTHER" id="PTHR43575:SF1">
    <property type="entry name" value="PROTEIN ABCI7, CHLOROPLASTIC"/>
    <property type="match status" value="1"/>
</dbReference>
<evidence type="ECO:0000259" key="2">
    <source>
        <dbReference type="Pfam" id="PF01458"/>
    </source>
</evidence>
<organism evidence="4 5">
    <name type="scientific">Dichotomicrobium thermohalophilum</name>
    <dbReference type="NCBI Taxonomy" id="933063"/>
    <lineage>
        <taxon>Bacteria</taxon>
        <taxon>Pseudomonadati</taxon>
        <taxon>Pseudomonadota</taxon>
        <taxon>Alphaproteobacteria</taxon>
        <taxon>Hyphomicrobiales</taxon>
        <taxon>Hyphomicrobiaceae</taxon>
        <taxon>Dichotomicrobium</taxon>
    </lineage>
</organism>
<dbReference type="EMBL" id="QXDF01000001">
    <property type="protein sequence ID" value="RIA56687.1"/>
    <property type="molecule type" value="Genomic_DNA"/>
</dbReference>
<evidence type="ECO:0000313" key="4">
    <source>
        <dbReference type="EMBL" id="RIA56687.1"/>
    </source>
</evidence>
<dbReference type="InterPro" id="IPR037284">
    <property type="entry name" value="SUF_FeS_clus_asmbl_SufBD_sf"/>
</dbReference>
<gene>
    <name evidence="4" type="ORF">BXY53_1794</name>
</gene>
<proteinExistence type="inferred from homology"/>